<dbReference type="OMA" id="LHCHNNF"/>
<dbReference type="PANTHER" id="PTHR37357:SF1">
    <property type="entry name" value="IZUMO SPERM-EGG FUSION PROTEIN 4"/>
    <property type="match status" value="1"/>
</dbReference>
<evidence type="ECO:0000256" key="2">
    <source>
        <dbReference type="ARBA" id="ARBA00022729"/>
    </source>
</evidence>
<reference evidence="3" key="2">
    <citation type="submission" date="2025-09" db="UniProtKB">
        <authorList>
            <consortium name="Ensembl"/>
        </authorList>
    </citation>
    <scope>IDENTIFICATION</scope>
</reference>
<name>A0A8C3HZL5_CHRPI</name>
<evidence type="ECO:0000313" key="4">
    <source>
        <dbReference type="Proteomes" id="UP000694380"/>
    </source>
</evidence>
<keyword evidence="2" id="KW-0732">Signal</keyword>
<dbReference type="AlphaFoldDB" id="A0A8C3HZL5"/>
<dbReference type="GeneTree" id="ENSGT00390000015418"/>
<gene>
    <name evidence="3" type="primary">IZUMO4</name>
</gene>
<evidence type="ECO:0000256" key="1">
    <source>
        <dbReference type="ARBA" id="ARBA00009633"/>
    </source>
</evidence>
<dbReference type="GO" id="GO:0005634">
    <property type="term" value="C:nucleus"/>
    <property type="evidence" value="ECO:0007669"/>
    <property type="project" value="TreeGrafter"/>
</dbReference>
<dbReference type="Ensembl" id="ENSCPBT00000030720.1">
    <property type="protein sequence ID" value="ENSCPBP00000026089.1"/>
    <property type="gene ID" value="ENSCPBG00000018518.1"/>
</dbReference>
<dbReference type="InterPro" id="IPR052868">
    <property type="entry name" value="Izumo_fusion"/>
</dbReference>
<accession>A0A8C3HZL5</accession>
<dbReference type="OrthoDB" id="9418632at2759"/>
<dbReference type="GeneID" id="101953371"/>
<dbReference type="InterPro" id="IPR029389">
    <property type="entry name" value="IZUMO"/>
</dbReference>
<dbReference type="CTD" id="113177"/>
<dbReference type="Proteomes" id="UP000694380">
    <property type="component" value="Unplaced"/>
</dbReference>
<dbReference type="PANTHER" id="PTHR37357">
    <property type="entry name" value="IZUMO SPERM-EGG FUSION PROTEIN 4"/>
    <property type="match status" value="1"/>
</dbReference>
<reference evidence="3" key="1">
    <citation type="submission" date="2025-08" db="UniProtKB">
        <authorList>
            <consortium name="Ensembl"/>
        </authorList>
    </citation>
    <scope>IDENTIFICATION</scope>
</reference>
<sequence>MGAARRLLGLWLAAALALGAARGCLQCDPGFAARFASYRPRLSRKSWGLGDVPAAGRLLRGWAGDTVRGLRLSIPAEIPVDKLHEIAAKVYEKLDILLSGKTYRPGLLPQLLQSVFQKQILLLQRAIIESRLECERHCGIFRYDAVSCMNCNFSRPACFGYNCESSEEWETALKGLFDYINKIYRQSARWLVALRRIPGFHNCTSTSPAMLNFKRINASMSETWHNTLVNRKTTGWHKHRIPPPRVIDC</sequence>
<proteinExistence type="inferred from homology"/>
<evidence type="ECO:0000313" key="3">
    <source>
        <dbReference type="Ensembl" id="ENSCPBP00000026089.1"/>
    </source>
</evidence>
<keyword evidence="4" id="KW-1185">Reference proteome</keyword>
<comment type="similarity">
    <text evidence="1">Belongs to the Izumo family.</text>
</comment>
<dbReference type="KEGG" id="cpic:101953371"/>
<protein>
    <submittedName>
        <fullName evidence="3">IZUMO family member 4</fullName>
    </submittedName>
</protein>
<dbReference type="Pfam" id="PF15005">
    <property type="entry name" value="IZUMO"/>
    <property type="match status" value="1"/>
</dbReference>
<organism evidence="3 4">
    <name type="scientific">Chrysemys picta bellii</name>
    <name type="common">Western painted turtle</name>
    <name type="synonym">Emys bellii</name>
    <dbReference type="NCBI Taxonomy" id="8478"/>
    <lineage>
        <taxon>Eukaryota</taxon>
        <taxon>Metazoa</taxon>
        <taxon>Chordata</taxon>
        <taxon>Craniata</taxon>
        <taxon>Vertebrata</taxon>
        <taxon>Euteleostomi</taxon>
        <taxon>Archelosauria</taxon>
        <taxon>Testudinata</taxon>
        <taxon>Testudines</taxon>
        <taxon>Cryptodira</taxon>
        <taxon>Durocryptodira</taxon>
        <taxon>Testudinoidea</taxon>
        <taxon>Emydidae</taxon>
        <taxon>Chrysemys</taxon>
    </lineage>
</organism>